<reference evidence="1 2" key="1">
    <citation type="submission" date="2021-06" db="EMBL/GenBank/DDBJ databases">
        <authorList>
            <person name="Lee D.H."/>
        </authorList>
    </citation>
    <scope>NUCLEOTIDE SEQUENCE [LARGE SCALE GENOMIC DNA]</scope>
    <source>
        <strain evidence="1 2">MMS21-HV4-11</strain>
    </source>
</reference>
<keyword evidence="2" id="KW-1185">Reference proteome</keyword>
<dbReference type="Proteomes" id="UP000727907">
    <property type="component" value="Unassembled WGS sequence"/>
</dbReference>
<accession>A0ABS6IIP5</accession>
<evidence type="ECO:0000313" key="2">
    <source>
        <dbReference type="Proteomes" id="UP000727907"/>
    </source>
</evidence>
<evidence type="ECO:0000313" key="1">
    <source>
        <dbReference type="EMBL" id="MBU8873860.1"/>
    </source>
</evidence>
<protein>
    <submittedName>
        <fullName evidence="1">TetR/AcrR family transcriptional regulator</fullName>
    </submittedName>
</protein>
<proteinExistence type="predicted"/>
<name>A0ABS6IIP5_9HYPH</name>
<dbReference type="RefSeq" id="WP_216958414.1">
    <property type="nucleotide sequence ID" value="NZ_JAHOPB010000001.1"/>
</dbReference>
<dbReference type="EMBL" id="JAHOPB010000001">
    <property type="protein sequence ID" value="MBU8873860.1"/>
    <property type="molecule type" value="Genomic_DNA"/>
</dbReference>
<gene>
    <name evidence="1" type="ORF">KQ910_08800</name>
</gene>
<organism evidence="1 2">
    <name type="scientific">Reyranella humidisoli</name>
    <dbReference type="NCBI Taxonomy" id="2849149"/>
    <lineage>
        <taxon>Bacteria</taxon>
        <taxon>Pseudomonadati</taxon>
        <taxon>Pseudomonadota</taxon>
        <taxon>Alphaproteobacteria</taxon>
        <taxon>Hyphomicrobiales</taxon>
        <taxon>Reyranellaceae</taxon>
        <taxon>Reyranella</taxon>
    </lineage>
</organism>
<sequence length="217" mass="24349">MKIVGFPVDVSRSQDSRILRGQRIRQSLIQTTLDLIQAGDVEPSPGVIASIAGVPGPVLFQHFPQLPDLYEAAFELSVSRAFDPDRPVNRTVPLAKRTALLVSDRAQTFEQWLPVWHFAERVRGAAPAVSHGIAHLRRMLRERVAIWFAVELDALEPTAREPVLDSLDVAFGFERWMNMRDRLRLSPMNASRTWRFEAESIVRRAFTTVSGHSGAAA</sequence>
<comment type="caution">
    <text evidence="1">The sequence shown here is derived from an EMBL/GenBank/DDBJ whole genome shotgun (WGS) entry which is preliminary data.</text>
</comment>